<reference evidence="16 17" key="1">
    <citation type="journal article" date="2015" name="Genome Announc.">
        <title>Draft Genome Sequences of Marine Isolates of Thalassomonas viridans and Thalassomonas actiniarum.</title>
        <authorList>
            <person name="Olonade I."/>
            <person name="van Zyl L.J."/>
            <person name="Trindade M."/>
        </authorList>
    </citation>
    <scope>NUCLEOTIDE SEQUENCE [LARGE SCALE GENOMIC DNA]</scope>
    <source>
        <strain evidence="16 17">XOM25</strain>
    </source>
</reference>
<dbReference type="InterPro" id="IPR000014">
    <property type="entry name" value="PAS"/>
</dbReference>
<dbReference type="InterPro" id="IPR011006">
    <property type="entry name" value="CheY-like_superfamily"/>
</dbReference>
<dbReference type="Gene3D" id="3.30.565.10">
    <property type="entry name" value="Histidine kinase-like ATPase, C-terminal domain"/>
    <property type="match status" value="1"/>
</dbReference>
<keyword evidence="6" id="KW-0418">Kinase</keyword>
<keyword evidence="13" id="KW-0472">Membrane</keyword>
<feature type="modified residue" description="4-aspartylphosphate" evidence="11">
    <location>
        <position position="1019"/>
    </location>
</feature>
<dbReference type="PROSITE" id="PS50110">
    <property type="entry name" value="RESPONSE_REGULATORY"/>
    <property type="match status" value="1"/>
</dbReference>
<keyword evidence="5" id="KW-0547">Nucleotide-binding</keyword>
<dbReference type="InterPro" id="IPR005467">
    <property type="entry name" value="His_kinase_dom"/>
</dbReference>
<dbReference type="NCBIfam" id="TIGR00229">
    <property type="entry name" value="sensory_box"/>
    <property type="match status" value="1"/>
</dbReference>
<evidence type="ECO:0000256" key="13">
    <source>
        <dbReference type="SAM" id="Phobius"/>
    </source>
</evidence>
<dbReference type="SUPFAM" id="SSF52172">
    <property type="entry name" value="CheY-like"/>
    <property type="match status" value="1"/>
</dbReference>
<dbReference type="InterPro" id="IPR004358">
    <property type="entry name" value="Sig_transdc_His_kin-like_C"/>
</dbReference>
<dbReference type="GO" id="GO:0005524">
    <property type="term" value="F:ATP binding"/>
    <property type="evidence" value="ECO:0007669"/>
    <property type="project" value="UniProtKB-KW"/>
</dbReference>
<dbReference type="InterPro" id="IPR001789">
    <property type="entry name" value="Sig_transdc_resp-reg_receiver"/>
</dbReference>
<evidence type="ECO:0000256" key="12">
    <source>
        <dbReference type="SAM" id="Coils"/>
    </source>
</evidence>
<evidence type="ECO:0000256" key="11">
    <source>
        <dbReference type="PROSITE-ProRule" id="PRU00169"/>
    </source>
</evidence>
<dbReference type="Pfam" id="PF00072">
    <property type="entry name" value="Response_reg"/>
    <property type="match status" value="1"/>
</dbReference>
<sequence length="1091" mass="122014">MPYQGSKNKVFSRYNTAVLIVFFVIAVAALTVASFRYFNELNLHEQRLLADLTRQADALNNKLQQSVQALSGIQRFANYYLQYPQELNVKPPRFIQEGKQYYLDKPAHDVIHQGKLLSGNITGTGFIKAFDRQMRQELAMASALTPAFVTAQKINPDATWFYYLSINRFINLYPWLGRSNWRYTDKLLASGNVYQIKKAGLNNKKFYWSPPFRDTASKSMKVSLGTGVYRDQQFTGALVVDIDLESMQKNLPELSSPEHGIVLINEKKEVLTYKSQAAAKVSLGLSWSDIIPEEIAALTAAEFDQLADSAKVGQWLVQKHTLAVNGWTLLKFQPYHDFTSPVFDNFVFIFSVLFTGLMAFLGLVYFMTQSTFIKPATEFISHIENCAQGDPGKVKPTADWLHWFQIVEDIFSQNRSLLQQLKEQNAVLDSRVSEKTQALLEKSEQHQRDYALLRSVMNAIPELIIFNDPSGQLIGCNRAFEKFVSQSEAGMLGQQAHQLLPLALGEVMHDLARLPNPDNEINGHQRIIKSGELTFELFSRNFFSETGIELGTISIFRDVTSQYAIQSALQQAKEQAEEASEAKSQFLANMSHEIRTPINAIQGMMSLLAKTRLNSHQQHYLDNAANAASSLLHLIEQLLDLSKIEAGKMVITREKTDLDLMVDKVLKLNVILANKKNLPVTVDIRADVPRFVETDEMRLVQVLVNLLNNAVKFTHEGTVSLTVELTRTGREQVWILFRVKDTGIGIEADKQGKLFDAFSQADESMTREYGGSGLGLSICQEIVTLLGGSISLQSEFGRGSEFSFELPFTLAGSAGLPQEAADDITLYTLGFTLPESLVAAAGQLGWQHKAIDCIAGLDGADRRQVLLLESEYLMNTCDEFVREISTESLENLVLLGVCQPMLTEITEQTSRQLDKLKIPYLLLEKPLYRNSLHALVGHFQQQQLAAPVTEEVAEEVVEAAPQGPDLAGIRVLLVEDNLVNQMVASELLTNMKASVTIADNGQKAIESLAEQEVDVILMDIQMPVMDGLTATKQIRLQDKYRDLPIIAMTAHARDEDRDKSFAVGMNKHISKPVKVDVLRSSILEVVKGVEV</sequence>
<dbReference type="SMART" id="SM00448">
    <property type="entry name" value="REC"/>
    <property type="match status" value="1"/>
</dbReference>
<evidence type="ECO:0000256" key="7">
    <source>
        <dbReference type="ARBA" id="ARBA00022840"/>
    </source>
</evidence>
<feature type="transmembrane region" description="Helical" evidence="13">
    <location>
        <begin position="16"/>
        <end position="38"/>
    </location>
</feature>
<keyword evidence="8" id="KW-0902">Two-component regulatory system</keyword>
<keyword evidence="13" id="KW-1133">Transmembrane helix</keyword>
<keyword evidence="17" id="KW-1185">Reference proteome</keyword>
<dbReference type="CDD" id="cd00082">
    <property type="entry name" value="HisKA"/>
    <property type="match status" value="1"/>
</dbReference>
<dbReference type="Gene3D" id="3.40.50.2300">
    <property type="match status" value="1"/>
</dbReference>
<feature type="transmembrane region" description="Helical" evidence="13">
    <location>
        <begin position="346"/>
        <end position="367"/>
    </location>
</feature>
<dbReference type="InterPro" id="IPR013656">
    <property type="entry name" value="PAS_4"/>
</dbReference>
<dbReference type="FunFam" id="3.30.565.10:FF:000010">
    <property type="entry name" value="Sensor histidine kinase RcsC"/>
    <property type="match status" value="1"/>
</dbReference>
<evidence type="ECO:0000256" key="5">
    <source>
        <dbReference type="ARBA" id="ARBA00022741"/>
    </source>
</evidence>
<keyword evidence="13" id="KW-0812">Transmembrane</keyword>
<dbReference type="InterPro" id="IPR003661">
    <property type="entry name" value="HisK_dim/P_dom"/>
</dbReference>
<dbReference type="InterPro" id="IPR036097">
    <property type="entry name" value="HisK_dim/P_sf"/>
</dbReference>
<dbReference type="PRINTS" id="PR00344">
    <property type="entry name" value="BCTRLSENSOR"/>
</dbReference>
<comment type="catalytic activity">
    <reaction evidence="1">
        <text>ATP + protein L-histidine = ADP + protein N-phospho-L-histidine.</text>
        <dbReference type="EC" id="2.7.13.3"/>
    </reaction>
</comment>
<reference evidence="16 17" key="2">
    <citation type="journal article" date="2022" name="Mar. Drugs">
        <title>Bioassay-Guided Fractionation Leads to the Detection of Cholic Acid Generated by the Rare Thalassomonas sp.</title>
        <authorList>
            <person name="Pheiffer F."/>
            <person name="Schneider Y.K."/>
            <person name="Hansen E.H."/>
            <person name="Andersen J.H."/>
            <person name="Isaksson J."/>
            <person name="Busche T."/>
            <person name="R C."/>
            <person name="Kalinowski J."/>
            <person name="Zyl L.V."/>
            <person name="Trindade M."/>
        </authorList>
    </citation>
    <scope>NUCLEOTIDE SEQUENCE [LARGE SCALE GENOMIC DNA]</scope>
    <source>
        <strain evidence="16 17">XOM25</strain>
    </source>
</reference>
<evidence type="ECO:0000313" key="17">
    <source>
        <dbReference type="Proteomes" id="UP000032352"/>
    </source>
</evidence>
<protein>
    <recommendedName>
        <fullName evidence="10">Sensory/regulatory protein RpfC</fullName>
        <ecNumber evidence="2">2.7.13.3</ecNumber>
    </recommendedName>
</protein>
<dbReference type="FunFam" id="1.10.287.130:FF:000002">
    <property type="entry name" value="Two-component osmosensing histidine kinase"/>
    <property type="match status" value="1"/>
</dbReference>
<keyword evidence="3 11" id="KW-0597">Phosphoprotein</keyword>
<dbReference type="SUPFAM" id="SSF47384">
    <property type="entry name" value="Homodimeric domain of signal transducing histidine kinase"/>
    <property type="match status" value="1"/>
</dbReference>
<dbReference type="PANTHER" id="PTHR45339:SF1">
    <property type="entry name" value="HYBRID SIGNAL TRANSDUCTION HISTIDINE KINASE J"/>
    <property type="match status" value="1"/>
</dbReference>
<feature type="domain" description="Histidine kinase" evidence="14">
    <location>
        <begin position="589"/>
        <end position="810"/>
    </location>
</feature>
<name>A0AAF0C9H3_9GAMM</name>
<dbReference type="Pfam" id="PF22673">
    <property type="entry name" value="MCP-like_PDC_1"/>
    <property type="match status" value="1"/>
</dbReference>
<evidence type="ECO:0000313" key="16">
    <source>
        <dbReference type="EMBL" id="WDE04889.1"/>
    </source>
</evidence>
<dbReference type="Proteomes" id="UP000032352">
    <property type="component" value="Chromosome"/>
</dbReference>
<dbReference type="InterPro" id="IPR003594">
    <property type="entry name" value="HATPase_dom"/>
</dbReference>
<dbReference type="Pfam" id="PF00512">
    <property type="entry name" value="HisKA"/>
    <property type="match status" value="1"/>
</dbReference>
<evidence type="ECO:0000256" key="1">
    <source>
        <dbReference type="ARBA" id="ARBA00000085"/>
    </source>
</evidence>
<dbReference type="CDD" id="cd17546">
    <property type="entry name" value="REC_hyHK_CKI1_RcsC-like"/>
    <property type="match status" value="1"/>
</dbReference>
<comment type="subunit">
    <text evidence="9">At low DSF concentrations, interacts with RpfF.</text>
</comment>
<dbReference type="EC" id="2.7.13.3" evidence="2"/>
<keyword evidence="7" id="KW-0067">ATP-binding</keyword>
<dbReference type="Pfam" id="PF02518">
    <property type="entry name" value="HATPase_c"/>
    <property type="match status" value="1"/>
</dbReference>
<dbReference type="SUPFAM" id="SSF55874">
    <property type="entry name" value="ATPase domain of HSP90 chaperone/DNA topoisomerase II/histidine kinase"/>
    <property type="match status" value="1"/>
</dbReference>
<dbReference type="AlphaFoldDB" id="A0AAF0C9H3"/>
<dbReference type="InterPro" id="IPR035965">
    <property type="entry name" value="PAS-like_dom_sf"/>
</dbReference>
<dbReference type="CDD" id="cd16922">
    <property type="entry name" value="HATPase_EvgS-ArcB-TorS-like"/>
    <property type="match status" value="1"/>
</dbReference>
<dbReference type="PANTHER" id="PTHR45339">
    <property type="entry name" value="HYBRID SIGNAL TRANSDUCTION HISTIDINE KINASE J"/>
    <property type="match status" value="1"/>
</dbReference>
<proteinExistence type="predicted"/>
<dbReference type="KEGG" id="tvd:SG34_026875"/>
<dbReference type="RefSeq" id="WP_274038446.1">
    <property type="nucleotide sequence ID" value="NZ_CP059733.1"/>
</dbReference>
<gene>
    <name evidence="16" type="ORF">SG34_026875</name>
</gene>
<evidence type="ECO:0000256" key="4">
    <source>
        <dbReference type="ARBA" id="ARBA00022679"/>
    </source>
</evidence>
<evidence type="ECO:0000256" key="3">
    <source>
        <dbReference type="ARBA" id="ARBA00022553"/>
    </source>
</evidence>
<dbReference type="SMART" id="SM00091">
    <property type="entry name" value="PAS"/>
    <property type="match status" value="1"/>
</dbReference>
<evidence type="ECO:0000256" key="2">
    <source>
        <dbReference type="ARBA" id="ARBA00012438"/>
    </source>
</evidence>
<evidence type="ECO:0000259" key="15">
    <source>
        <dbReference type="PROSITE" id="PS50110"/>
    </source>
</evidence>
<evidence type="ECO:0000259" key="14">
    <source>
        <dbReference type="PROSITE" id="PS50109"/>
    </source>
</evidence>
<dbReference type="Gene3D" id="3.30.450.20">
    <property type="entry name" value="PAS domain"/>
    <property type="match status" value="3"/>
</dbReference>
<accession>A0AAF0C9H3</accession>
<dbReference type="Pfam" id="PF08448">
    <property type="entry name" value="PAS_4"/>
    <property type="match status" value="1"/>
</dbReference>
<dbReference type="EMBL" id="CP059733">
    <property type="protein sequence ID" value="WDE04889.1"/>
    <property type="molecule type" value="Genomic_DNA"/>
</dbReference>
<dbReference type="SMART" id="SM00388">
    <property type="entry name" value="HisKA"/>
    <property type="match status" value="1"/>
</dbReference>
<dbReference type="Gene3D" id="1.10.287.130">
    <property type="match status" value="1"/>
</dbReference>
<dbReference type="PROSITE" id="PS50109">
    <property type="entry name" value="HIS_KIN"/>
    <property type="match status" value="1"/>
</dbReference>
<dbReference type="SMART" id="SM00387">
    <property type="entry name" value="HATPase_c"/>
    <property type="match status" value="1"/>
</dbReference>
<evidence type="ECO:0000256" key="10">
    <source>
        <dbReference type="ARBA" id="ARBA00068150"/>
    </source>
</evidence>
<keyword evidence="12" id="KW-0175">Coiled coil</keyword>
<dbReference type="SUPFAM" id="SSF55785">
    <property type="entry name" value="PYP-like sensor domain (PAS domain)"/>
    <property type="match status" value="1"/>
</dbReference>
<evidence type="ECO:0000256" key="8">
    <source>
        <dbReference type="ARBA" id="ARBA00023012"/>
    </source>
</evidence>
<feature type="domain" description="Response regulatory" evidence="15">
    <location>
        <begin position="970"/>
        <end position="1086"/>
    </location>
</feature>
<evidence type="ECO:0000256" key="9">
    <source>
        <dbReference type="ARBA" id="ARBA00064003"/>
    </source>
</evidence>
<dbReference type="InterPro" id="IPR036890">
    <property type="entry name" value="HATPase_C_sf"/>
</dbReference>
<keyword evidence="4" id="KW-0808">Transferase</keyword>
<dbReference type="GO" id="GO:0000155">
    <property type="term" value="F:phosphorelay sensor kinase activity"/>
    <property type="evidence" value="ECO:0007669"/>
    <property type="project" value="InterPro"/>
</dbReference>
<organism evidence="16 17">
    <name type="scientific">Thalassomonas viridans</name>
    <dbReference type="NCBI Taxonomy" id="137584"/>
    <lineage>
        <taxon>Bacteria</taxon>
        <taxon>Pseudomonadati</taxon>
        <taxon>Pseudomonadota</taxon>
        <taxon>Gammaproteobacteria</taxon>
        <taxon>Alteromonadales</taxon>
        <taxon>Colwelliaceae</taxon>
        <taxon>Thalassomonas</taxon>
    </lineage>
</organism>
<evidence type="ECO:0000256" key="6">
    <source>
        <dbReference type="ARBA" id="ARBA00022777"/>
    </source>
</evidence>
<feature type="coiled-coil region" evidence="12">
    <location>
        <begin position="42"/>
        <end position="69"/>
    </location>
</feature>